<keyword evidence="4" id="KW-1185">Reference proteome</keyword>
<protein>
    <recommendedName>
        <fullName evidence="5">DUF2975 domain-containing protein</fullName>
    </recommendedName>
</protein>
<dbReference type="EMBL" id="BAAAQT010000005">
    <property type="protein sequence ID" value="GAA2172396.1"/>
    <property type="molecule type" value="Genomic_DNA"/>
</dbReference>
<organism evidence="3 4">
    <name type="scientific">Agrococcus versicolor</name>
    <dbReference type="NCBI Taxonomy" id="501482"/>
    <lineage>
        <taxon>Bacteria</taxon>
        <taxon>Bacillati</taxon>
        <taxon>Actinomycetota</taxon>
        <taxon>Actinomycetes</taxon>
        <taxon>Micrococcales</taxon>
        <taxon>Microbacteriaceae</taxon>
        <taxon>Agrococcus</taxon>
    </lineage>
</organism>
<keyword evidence="2" id="KW-0472">Membrane</keyword>
<sequence>MTNDAATPSWDAERRQAPQRPQFSSSLPAEDLIPRPRRMLVALVLAIVAALAWLTIVALGALDLDSLRLSLVDALPEDLRTEYEEATQQSAASIMLGVVAGLGTLVVVAQLLAMRAIVVARTSLARIVYAVATVVQIPVTLVALLLAGDAATSTVLGGVVVASAVVALVLLLTPRASRWLRQGEAPRSIPIAAAAP</sequence>
<evidence type="ECO:0000313" key="4">
    <source>
        <dbReference type="Proteomes" id="UP001501599"/>
    </source>
</evidence>
<feature type="region of interest" description="Disordered" evidence="1">
    <location>
        <begin position="1"/>
        <end position="28"/>
    </location>
</feature>
<accession>A0ABN3ANP2</accession>
<feature type="transmembrane region" description="Helical" evidence="2">
    <location>
        <begin position="124"/>
        <end position="147"/>
    </location>
</feature>
<feature type="transmembrane region" description="Helical" evidence="2">
    <location>
        <begin position="153"/>
        <end position="172"/>
    </location>
</feature>
<evidence type="ECO:0000256" key="1">
    <source>
        <dbReference type="SAM" id="MobiDB-lite"/>
    </source>
</evidence>
<name>A0ABN3ANP2_9MICO</name>
<keyword evidence="2" id="KW-0812">Transmembrane</keyword>
<feature type="transmembrane region" description="Helical" evidence="2">
    <location>
        <begin position="40"/>
        <end position="62"/>
    </location>
</feature>
<evidence type="ECO:0008006" key="5">
    <source>
        <dbReference type="Google" id="ProtNLM"/>
    </source>
</evidence>
<evidence type="ECO:0000256" key="2">
    <source>
        <dbReference type="SAM" id="Phobius"/>
    </source>
</evidence>
<comment type="caution">
    <text evidence="3">The sequence shown here is derived from an EMBL/GenBank/DDBJ whole genome shotgun (WGS) entry which is preliminary data.</text>
</comment>
<evidence type="ECO:0000313" key="3">
    <source>
        <dbReference type="EMBL" id="GAA2172396.1"/>
    </source>
</evidence>
<dbReference type="RefSeq" id="WP_344341121.1">
    <property type="nucleotide sequence ID" value="NZ_BAAAQT010000005.1"/>
</dbReference>
<reference evidence="3 4" key="1">
    <citation type="journal article" date="2019" name="Int. J. Syst. Evol. Microbiol.">
        <title>The Global Catalogue of Microorganisms (GCM) 10K type strain sequencing project: providing services to taxonomists for standard genome sequencing and annotation.</title>
        <authorList>
            <consortium name="The Broad Institute Genomics Platform"/>
            <consortium name="The Broad Institute Genome Sequencing Center for Infectious Disease"/>
            <person name="Wu L."/>
            <person name="Ma J."/>
        </authorList>
    </citation>
    <scope>NUCLEOTIDE SEQUENCE [LARGE SCALE GENOMIC DNA]</scope>
    <source>
        <strain evidence="3 4">JCM 16026</strain>
    </source>
</reference>
<dbReference type="Proteomes" id="UP001501599">
    <property type="component" value="Unassembled WGS sequence"/>
</dbReference>
<keyword evidence="2" id="KW-1133">Transmembrane helix</keyword>
<proteinExistence type="predicted"/>
<feature type="transmembrane region" description="Helical" evidence="2">
    <location>
        <begin position="91"/>
        <end position="112"/>
    </location>
</feature>
<gene>
    <name evidence="3" type="ORF">GCM10009846_10160</name>
</gene>